<dbReference type="InterPro" id="IPR042092">
    <property type="entry name" value="PsdUridine_s_RsuA/RluB/E/F_cat"/>
</dbReference>
<dbReference type="PROSITE" id="PS50889">
    <property type="entry name" value="S4"/>
    <property type="match status" value="1"/>
</dbReference>
<dbReference type="RefSeq" id="WP_200466351.1">
    <property type="nucleotide sequence ID" value="NZ_JAENRR010000054.1"/>
</dbReference>
<protein>
    <recommendedName>
        <fullName evidence="4">Pseudouridine synthase</fullName>
        <ecNumber evidence="4">5.4.99.-</ecNumber>
    </recommendedName>
</protein>
<evidence type="ECO:0000256" key="1">
    <source>
        <dbReference type="ARBA" id="ARBA00008348"/>
    </source>
</evidence>
<dbReference type="InterPro" id="IPR036986">
    <property type="entry name" value="S4_RNA-bd_sf"/>
</dbReference>
<evidence type="ECO:0000256" key="3">
    <source>
        <dbReference type="PROSITE-ProRule" id="PRU00182"/>
    </source>
</evidence>
<dbReference type="NCBIfam" id="TIGR00093">
    <property type="entry name" value="pseudouridine synthase"/>
    <property type="match status" value="1"/>
</dbReference>
<feature type="compositionally biased region" description="Basic and acidic residues" evidence="5">
    <location>
        <begin position="18"/>
        <end position="36"/>
    </location>
</feature>
<reference evidence="7 8" key="1">
    <citation type="submission" date="2021-01" db="EMBL/GenBank/DDBJ databases">
        <title>Carboxyliciviraga sp.nov., isolated from coastal sediments.</title>
        <authorList>
            <person name="Lu D."/>
            <person name="Zhang T."/>
        </authorList>
    </citation>
    <scope>NUCLEOTIDE SEQUENCE [LARGE SCALE GENOMIC DNA]</scope>
    <source>
        <strain evidence="7 8">N1Y132</strain>
    </source>
</reference>
<dbReference type="SUPFAM" id="SSF55174">
    <property type="entry name" value="Alpha-L RNA-binding motif"/>
    <property type="match status" value="1"/>
</dbReference>
<evidence type="ECO:0000313" key="7">
    <source>
        <dbReference type="EMBL" id="MBK3519130.1"/>
    </source>
</evidence>
<name>A0ABS1HN69_9BACT</name>
<dbReference type="Pfam" id="PF00849">
    <property type="entry name" value="PseudoU_synth_2"/>
    <property type="match status" value="1"/>
</dbReference>
<keyword evidence="8" id="KW-1185">Reference proteome</keyword>
<dbReference type="Proteomes" id="UP000605676">
    <property type="component" value="Unassembled WGS sequence"/>
</dbReference>
<dbReference type="InterPro" id="IPR002942">
    <property type="entry name" value="S4_RNA-bd"/>
</dbReference>
<dbReference type="EMBL" id="JAENRR010000054">
    <property type="protein sequence ID" value="MBK3519130.1"/>
    <property type="molecule type" value="Genomic_DNA"/>
</dbReference>
<dbReference type="PANTHER" id="PTHR47683">
    <property type="entry name" value="PSEUDOURIDINE SYNTHASE FAMILY PROTEIN-RELATED"/>
    <property type="match status" value="1"/>
</dbReference>
<dbReference type="PROSITE" id="PS01149">
    <property type="entry name" value="PSI_RSU"/>
    <property type="match status" value="1"/>
</dbReference>
<dbReference type="PANTHER" id="PTHR47683:SF2">
    <property type="entry name" value="RNA-BINDING S4 DOMAIN-CONTAINING PROTEIN"/>
    <property type="match status" value="1"/>
</dbReference>
<dbReference type="InterPro" id="IPR000748">
    <property type="entry name" value="PsdUridine_synth_RsuA/RluB/E/F"/>
</dbReference>
<dbReference type="CDD" id="cd02870">
    <property type="entry name" value="PseudoU_synth_RsuA_like"/>
    <property type="match status" value="1"/>
</dbReference>
<dbReference type="EC" id="5.4.99.-" evidence="4"/>
<evidence type="ECO:0000256" key="4">
    <source>
        <dbReference type="RuleBase" id="RU003887"/>
    </source>
</evidence>
<feature type="compositionally biased region" description="Basic and acidic residues" evidence="5">
    <location>
        <begin position="46"/>
        <end position="56"/>
    </location>
</feature>
<dbReference type="CDD" id="cd00165">
    <property type="entry name" value="S4"/>
    <property type="match status" value="1"/>
</dbReference>
<dbReference type="Gene3D" id="3.10.290.10">
    <property type="entry name" value="RNA-binding S4 domain"/>
    <property type="match status" value="1"/>
</dbReference>
<feature type="domain" description="RNA-binding S4" evidence="6">
    <location>
        <begin position="61"/>
        <end position="128"/>
    </location>
</feature>
<evidence type="ECO:0000259" key="6">
    <source>
        <dbReference type="SMART" id="SM00363"/>
    </source>
</evidence>
<dbReference type="InterPro" id="IPR020094">
    <property type="entry name" value="TruA/RsuA/RluB/E/F_N"/>
</dbReference>
<sequence>MNREFNKRGSKKQFGKSRPQDDEAKSFKKKGIEEKAPNLSRRKTIKKDDGDKNEPVVKDKMRLNKYIANAGVCSRRDADKLIEKGEITVNGKVVKELGVSVGLSDDVRYQGKRLNPEEKVYVLLNKPKDYVTTVEDKHAKRTVMDLVEDACEQRIYPVGRLDKQTTGLLMLTNDGELTKMLTHPKYNAKKIYHVFTDKPVFANHIDQLAQGITLEDGPIHADAISFVEKDDKTQVGIEIHSGRNRIVRRMFEHLGYKVMKLDRVYFAGLTKKGVPRGKWRYLSDKEVTRLKAGMLK</sequence>
<dbReference type="InterPro" id="IPR020103">
    <property type="entry name" value="PsdUridine_synth_cat_dom_sf"/>
</dbReference>
<feature type="region of interest" description="Disordered" evidence="5">
    <location>
        <begin position="1"/>
        <end position="56"/>
    </location>
</feature>
<evidence type="ECO:0000256" key="5">
    <source>
        <dbReference type="SAM" id="MobiDB-lite"/>
    </source>
</evidence>
<dbReference type="InterPro" id="IPR006145">
    <property type="entry name" value="PsdUridine_synth_RsuA/RluA"/>
</dbReference>
<dbReference type="Gene3D" id="3.30.70.580">
    <property type="entry name" value="Pseudouridine synthase I, catalytic domain, N-terminal subdomain"/>
    <property type="match status" value="1"/>
</dbReference>
<accession>A0ABS1HN69</accession>
<evidence type="ECO:0000256" key="2">
    <source>
        <dbReference type="ARBA" id="ARBA00023235"/>
    </source>
</evidence>
<organism evidence="7 8">
    <name type="scientific">Carboxylicivirga marina</name>
    <dbReference type="NCBI Taxonomy" id="2800988"/>
    <lineage>
        <taxon>Bacteria</taxon>
        <taxon>Pseudomonadati</taxon>
        <taxon>Bacteroidota</taxon>
        <taxon>Bacteroidia</taxon>
        <taxon>Marinilabiliales</taxon>
        <taxon>Marinilabiliaceae</taxon>
        <taxon>Carboxylicivirga</taxon>
    </lineage>
</organism>
<dbReference type="InterPro" id="IPR050343">
    <property type="entry name" value="RsuA_PseudoU_synthase"/>
</dbReference>
<gene>
    <name evidence="7" type="ORF">JIV24_17410</name>
</gene>
<dbReference type="Gene3D" id="3.30.70.1560">
    <property type="entry name" value="Alpha-L RNA-binding motif"/>
    <property type="match status" value="1"/>
</dbReference>
<comment type="caution">
    <text evidence="7">The sequence shown here is derived from an EMBL/GenBank/DDBJ whole genome shotgun (WGS) entry which is preliminary data.</text>
</comment>
<comment type="similarity">
    <text evidence="1 4">Belongs to the pseudouridine synthase RsuA family.</text>
</comment>
<proteinExistence type="inferred from homology"/>
<evidence type="ECO:0000313" key="8">
    <source>
        <dbReference type="Proteomes" id="UP000605676"/>
    </source>
</evidence>
<dbReference type="Pfam" id="PF01479">
    <property type="entry name" value="S4"/>
    <property type="match status" value="1"/>
</dbReference>
<dbReference type="InterPro" id="IPR018496">
    <property type="entry name" value="PsdUridine_synth_RsuA/RluB_CS"/>
</dbReference>
<keyword evidence="2 4" id="KW-0413">Isomerase</keyword>
<dbReference type="SMART" id="SM00363">
    <property type="entry name" value="S4"/>
    <property type="match status" value="1"/>
</dbReference>
<dbReference type="SUPFAM" id="SSF55120">
    <property type="entry name" value="Pseudouridine synthase"/>
    <property type="match status" value="1"/>
</dbReference>
<keyword evidence="3" id="KW-0694">RNA-binding</keyword>